<sequence>MRQTGRSKQAHRSNDVLSADFHEWLRLKAEYSAFELASEFGVTLKDVQTMKKQWFRP</sequence>
<gene>
    <name evidence="1" type="ORF">HSX42_14570</name>
</gene>
<dbReference type="GeneID" id="87624159"/>
<evidence type="ECO:0008006" key="3">
    <source>
        <dbReference type="Google" id="ProtNLM"/>
    </source>
</evidence>
<evidence type="ECO:0000313" key="2">
    <source>
        <dbReference type="Proteomes" id="UP001297580"/>
    </source>
</evidence>
<protein>
    <recommendedName>
        <fullName evidence="3">RNA polymerase subunit sigma-70</fullName>
    </recommendedName>
</protein>
<dbReference type="EMBL" id="CP133461">
    <property type="protein sequence ID" value="WMV75474.1"/>
    <property type="molecule type" value="Genomic_DNA"/>
</dbReference>
<name>A0ABY9Q983_GEOTD</name>
<organism evidence="1 2">
    <name type="scientific">Geobacillus thermodenitrificans</name>
    <dbReference type="NCBI Taxonomy" id="33940"/>
    <lineage>
        <taxon>Bacteria</taxon>
        <taxon>Bacillati</taxon>
        <taxon>Bacillota</taxon>
        <taxon>Bacilli</taxon>
        <taxon>Bacillales</taxon>
        <taxon>Anoxybacillaceae</taxon>
        <taxon>Geobacillus</taxon>
    </lineage>
</organism>
<dbReference type="RefSeq" id="WP_008881034.1">
    <property type="nucleotide sequence ID" value="NZ_CP017690.1"/>
</dbReference>
<dbReference type="Proteomes" id="UP001297580">
    <property type="component" value="Chromosome"/>
</dbReference>
<evidence type="ECO:0000313" key="1">
    <source>
        <dbReference type="EMBL" id="WMV75474.1"/>
    </source>
</evidence>
<proteinExistence type="predicted"/>
<accession>A0ABY9Q983</accession>
<keyword evidence="2" id="KW-1185">Reference proteome</keyword>
<reference evidence="1 2" key="1">
    <citation type="submission" date="2023-08" db="EMBL/GenBank/DDBJ databases">
        <title>Complete genome sequence of Geobacillus thermodenitrificans K1041, a genetically tractable strain representative of the genus Geobacillus.</title>
        <authorList>
            <person name="Kani S."/>
            <person name="Suzuki H."/>
        </authorList>
    </citation>
    <scope>NUCLEOTIDE SEQUENCE [LARGE SCALE GENOMIC DNA]</scope>
    <source>
        <strain evidence="1 2">K1041</strain>
    </source>
</reference>